<dbReference type="SUPFAM" id="SSF53474">
    <property type="entry name" value="alpha/beta-Hydrolases"/>
    <property type="match status" value="1"/>
</dbReference>
<evidence type="ECO:0008006" key="5">
    <source>
        <dbReference type="Google" id="ProtNLM"/>
    </source>
</evidence>
<evidence type="ECO:0000256" key="1">
    <source>
        <dbReference type="SAM" id="SignalP"/>
    </source>
</evidence>
<dbReference type="PANTHER" id="PTHR31497">
    <property type="entry name" value="AUTOCRINE PROLIFERATION REPRESSOR PROTEIN A"/>
    <property type="match status" value="1"/>
</dbReference>
<name>R7U7J7_CAPTE</name>
<keyword evidence="4" id="KW-1185">Reference proteome</keyword>
<protein>
    <recommendedName>
        <fullName evidence="5">Peptidase S9 prolyl oligopeptidase catalytic domain-containing protein</fullName>
    </recommendedName>
</protein>
<dbReference type="Proteomes" id="UP000014760">
    <property type="component" value="Unassembled WGS sequence"/>
</dbReference>
<reference evidence="4" key="1">
    <citation type="submission" date="2012-12" db="EMBL/GenBank/DDBJ databases">
        <authorList>
            <person name="Hellsten U."/>
            <person name="Grimwood J."/>
            <person name="Chapman J.A."/>
            <person name="Shapiro H."/>
            <person name="Aerts A."/>
            <person name="Otillar R.P."/>
            <person name="Terry A.Y."/>
            <person name="Boore J.L."/>
            <person name="Simakov O."/>
            <person name="Marletaz F."/>
            <person name="Cho S.-J."/>
            <person name="Edsinger-Gonzales E."/>
            <person name="Havlak P."/>
            <person name="Kuo D.-H."/>
            <person name="Larsson T."/>
            <person name="Lv J."/>
            <person name="Arendt D."/>
            <person name="Savage R."/>
            <person name="Osoegawa K."/>
            <person name="de Jong P."/>
            <person name="Lindberg D.R."/>
            <person name="Seaver E.C."/>
            <person name="Weisblat D.A."/>
            <person name="Putnam N.H."/>
            <person name="Grigoriev I.V."/>
            <person name="Rokhsar D.S."/>
        </authorList>
    </citation>
    <scope>NUCLEOTIDE SEQUENCE</scope>
    <source>
        <strain evidence="4">I ESC-2004</strain>
    </source>
</reference>
<dbReference type="InterPro" id="IPR029058">
    <property type="entry name" value="AB_hydrolase_fold"/>
</dbReference>
<sequence length="451" mass="51672">MKSMLAFLGLIASLLHNGNANPECGPICDYVHRDDGMFSWEVIETYNQNGIDTYVLNMTSQAWFDGPGDRHIEETGIYANRTNMVTAVLRQTPNQPSIFAGTVVERTEDGLIAWTWREFMDMDLDDQDPEILLRFPMCKGVKRAFDAMQEFVTEMTGNELKNYMVAGASKRGWTTWLQGAVDDRVEAMAPVVLSCLNVNANMHHYYQSLGNWPFAFGNYWLENITSYIDSDRVFELEKQVDPLSYKDFLTMPKMIVSGASDEFFMPDDYAYFFDELLGDKFIWLLENTGHSVSRGPLYDEFWTQLETFYLHVINNDTFPEFSWENTIEDDIGRIVLSTDEEIMNITAVYAVTPDLVVPRRDFRLHVLSGTGEGEVESGIEWIYSPVEDLGNGQYMAEFDIPEEGHYLGFYIKVTFPYGEDRDLTFTSEVNIIPDGFPFEDCTGTECRGFLV</sequence>
<keyword evidence="1" id="KW-0732">Signal</keyword>
<dbReference type="OrthoDB" id="2020799at2759"/>
<dbReference type="PANTHER" id="PTHR31497:SF0">
    <property type="entry name" value="AUTOCRINE PROLIFERATION REPRESSOR PROTEIN A"/>
    <property type="match status" value="1"/>
</dbReference>
<evidence type="ECO:0000313" key="4">
    <source>
        <dbReference type="Proteomes" id="UP000014760"/>
    </source>
</evidence>
<accession>R7U7J7</accession>
<organism evidence="2">
    <name type="scientific">Capitella teleta</name>
    <name type="common">Polychaete worm</name>
    <dbReference type="NCBI Taxonomy" id="283909"/>
    <lineage>
        <taxon>Eukaryota</taxon>
        <taxon>Metazoa</taxon>
        <taxon>Spiralia</taxon>
        <taxon>Lophotrochozoa</taxon>
        <taxon>Annelida</taxon>
        <taxon>Polychaeta</taxon>
        <taxon>Sedentaria</taxon>
        <taxon>Scolecida</taxon>
        <taxon>Capitellidae</taxon>
        <taxon>Capitella</taxon>
    </lineage>
</organism>
<dbReference type="EnsemblMetazoa" id="CapteT215443">
    <property type="protein sequence ID" value="CapteP215443"/>
    <property type="gene ID" value="CapteG215443"/>
</dbReference>
<reference evidence="2 4" key="2">
    <citation type="journal article" date="2013" name="Nature">
        <title>Insights into bilaterian evolution from three spiralian genomes.</title>
        <authorList>
            <person name="Simakov O."/>
            <person name="Marletaz F."/>
            <person name="Cho S.J."/>
            <person name="Edsinger-Gonzales E."/>
            <person name="Havlak P."/>
            <person name="Hellsten U."/>
            <person name="Kuo D.H."/>
            <person name="Larsson T."/>
            <person name="Lv J."/>
            <person name="Arendt D."/>
            <person name="Savage R."/>
            <person name="Osoegawa K."/>
            <person name="de Jong P."/>
            <person name="Grimwood J."/>
            <person name="Chapman J.A."/>
            <person name="Shapiro H."/>
            <person name="Aerts A."/>
            <person name="Otillar R.P."/>
            <person name="Terry A.Y."/>
            <person name="Boore J.L."/>
            <person name="Grigoriev I.V."/>
            <person name="Lindberg D.R."/>
            <person name="Seaver E.C."/>
            <person name="Weisblat D.A."/>
            <person name="Putnam N.H."/>
            <person name="Rokhsar D.S."/>
        </authorList>
    </citation>
    <scope>NUCLEOTIDE SEQUENCE</scope>
    <source>
        <strain evidence="2 4">I ESC-2004</strain>
    </source>
</reference>
<gene>
    <name evidence="2" type="ORF">CAPTEDRAFT_215443</name>
</gene>
<dbReference type="Gene3D" id="3.40.50.1820">
    <property type="entry name" value="alpha/beta hydrolase"/>
    <property type="match status" value="1"/>
</dbReference>
<dbReference type="EMBL" id="AMQN01001964">
    <property type="status" value="NOT_ANNOTATED_CDS"/>
    <property type="molecule type" value="Genomic_DNA"/>
</dbReference>
<evidence type="ECO:0000313" key="2">
    <source>
        <dbReference type="EMBL" id="ELT99115.1"/>
    </source>
</evidence>
<feature type="signal peptide" evidence="1">
    <location>
        <begin position="1"/>
        <end position="20"/>
    </location>
</feature>
<dbReference type="InterPro" id="IPR009199">
    <property type="entry name" value="PhoPQ-act_pathogen-rel_PqaA"/>
</dbReference>
<proteinExistence type="predicted"/>
<dbReference type="AlphaFoldDB" id="R7U7J7"/>
<dbReference type="EMBL" id="KB307198">
    <property type="protein sequence ID" value="ELT99115.1"/>
    <property type="molecule type" value="Genomic_DNA"/>
</dbReference>
<dbReference type="OMA" id="FRMHVLS"/>
<dbReference type="HOGENOM" id="CLU_036488_1_0_1"/>
<dbReference type="Pfam" id="PF10142">
    <property type="entry name" value="PhoPQ_related"/>
    <property type="match status" value="1"/>
</dbReference>
<reference evidence="3" key="3">
    <citation type="submission" date="2015-06" db="UniProtKB">
        <authorList>
            <consortium name="EnsemblMetazoa"/>
        </authorList>
    </citation>
    <scope>IDENTIFICATION</scope>
</reference>
<feature type="chain" id="PRO_5008787714" description="Peptidase S9 prolyl oligopeptidase catalytic domain-containing protein" evidence="1">
    <location>
        <begin position="21"/>
        <end position="451"/>
    </location>
</feature>
<evidence type="ECO:0000313" key="3">
    <source>
        <dbReference type="EnsemblMetazoa" id="CapteP215443"/>
    </source>
</evidence>